<dbReference type="PROSITE" id="PS51755">
    <property type="entry name" value="OMPR_PHOB"/>
    <property type="match status" value="1"/>
</dbReference>
<reference evidence="7 8" key="1">
    <citation type="submission" date="2017-09" db="EMBL/GenBank/DDBJ databases">
        <authorList>
            <person name="Ehlers B."/>
            <person name="Leendertz F.H."/>
        </authorList>
    </citation>
    <scope>NUCLEOTIDE SEQUENCE [LARGE SCALE GENOMIC DNA]</scope>
    <source>
        <strain evidence="7 8">CGMCC 4.6857</strain>
    </source>
</reference>
<dbReference type="SMART" id="SM01043">
    <property type="entry name" value="BTAD"/>
    <property type="match status" value="1"/>
</dbReference>
<dbReference type="Gene3D" id="1.10.10.10">
    <property type="entry name" value="Winged helix-like DNA-binding domain superfamily/Winged helix DNA-binding domain"/>
    <property type="match status" value="1"/>
</dbReference>
<dbReference type="OrthoDB" id="7628974at2"/>
<feature type="domain" description="OmpR/PhoB-type" evidence="6">
    <location>
        <begin position="1"/>
        <end position="98"/>
    </location>
</feature>
<organism evidence="7 8">
    <name type="scientific">Paractinoplanes atraurantiacus</name>
    <dbReference type="NCBI Taxonomy" id="1036182"/>
    <lineage>
        <taxon>Bacteria</taxon>
        <taxon>Bacillati</taxon>
        <taxon>Actinomycetota</taxon>
        <taxon>Actinomycetes</taxon>
        <taxon>Micromonosporales</taxon>
        <taxon>Micromonosporaceae</taxon>
        <taxon>Paractinoplanes</taxon>
    </lineage>
</organism>
<dbReference type="PRINTS" id="PR00364">
    <property type="entry name" value="DISEASERSIST"/>
</dbReference>
<dbReference type="InterPro" id="IPR051677">
    <property type="entry name" value="AfsR-DnrI-RedD_regulator"/>
</dbReference>
<dbReference type="SUPFAM" id="SSF46894">
    <property type="entry name" value="C-terminal effector domain of the bipartite response regulators"/>
    <property type="match status" value="1"/>
</dbReference>
<dbReference type="InterPro" id="IPR005158">
    <property type="entry name" value="BTAD"/>
</dbReference>
<dbReference type="InterPro" id="IPR016032">
    <property type="entry name" value="Sig_transdc_resp-reg_C-effctor"/>
</dbReference>
<dbReference type="Pfam" id="PF03704">
    <property type="entry name" value="BTAD"/>
    <property type="match status" value="1"/>
</dbReference>
<dbReference type="SUPFAM" id="SSF48452">
    <property type="entry name" value="TPR-like"/>
    <property type="match status" value="1"/>
</dbReference>
<dbReference type="PANTHER" id="PTHR35807">
    <property type="entry name" value="TRANSCRIPTIONAL REGULATOR REDD-RELATED"/>
    <property type="match status" value="1"/>
</dbReference>
<dbReference type="InterPro" id="IPR036388">
    <property type="entry name" value="WH-like_DNA-bd_sf"/>
</dbReference>
<evidence type="ECO:0000256" key="1">
    <source>
        <dbReference type="ARBA" id="ARBA00005820"/>
    </source>
</evidence>
<keyword evidence="4" id="KW-0804">Transcription</keyword>
<dbReference type="GO" id="GO:0003677">
    <property type="term" value="F:DNA binding"/>
    <property type="evidence" value="ECO:0007669"/>
    <property type="project" value="UniProtKB-UniRule"/>
</dbReference>
<keyword evidence="2" id="KW-0805">Transcription regulation</keyword>
<dbReference type="Gene3D" id="3.40.50.300">
    <property type="entry name" value="P-loop containing nucleotide triphosphate hydrolases"/>
    <property type="match status" value="1"/>
</dbReference>
<dbReference type="GO" id="GO:0000160">
    <property type="term" value="P:phosphorelay signal transduction system"/>
    <property type="evidence" value="ECO:0007669"/>
    <property type="project" value="InterPro"/>
</dbReference>
<evidence type="ECO:0000259" key="6">
    <source>
        <dbReference type="PROSITE" id="PS51755"/>
    </source>
</evidence>
<dbReference type="PANTHER" id="PTHR35807:SF1">
    <property type="entry name" value="TRANSCRIPTIONAL REGULATOR REDD"/>
    <property type="match status" value="1"/>
</dbReference>
<dbReference type="SMART" id="SM00862">
    <property type="entry name" value="Trans_reg_C"/>
    <property type="match status" value="1"/>
</dbReference>
<feature type="DNA-binding region" description="OmpR/PhoB-type" evidence="5">
    <location>
        <begin position="1"/>
        <end position="98"/>
    </location>
</feature>
<dbReference type="RefSeq" id="WP_097328745.1">
    <property type="nucleotide sequence ID" value="NZ_OBDY01000042.1"/>
</dbReference>
<protein>
    <submittedName>
        <fullName evidence="7">DNA-binding transcriptional activator of the SARP family</fullName>
    </submittedName>
</protein>
<evidence type="ECO:0000313" key="8">
    <source>
        <dbReference type="Proteomes" id="UP000219612"/>
    </source>
</evidence>
<dbReference type="InterPro" id="IPR011990">
    <property type="entry name" value="TPR-like_helical_dom_sf"/>
</dbReference>
<evidence type="ECO:0000256" key="5">
    <source>
        <dbReference type="PROSITE-ProRule" id="PRU01091"/>
    </source>
</evidence>
<name>A0A285KJ78_9ACTN</name>
<proteinExistence type="inferred from homology"/>
<evidence type="ECO:0000313" key="7">
    <source>
        <dbReference type="EMBL" id="SNY72283.1"/>
    </source>
</evidence>
<dbReference type="InterPro" id="IPR027417">
    <property type="entry name" value="P-loop_NTPase"/>
</dbReference>
<dbReference type="AlphaFoldDB" id="A0A285KJ78"/>
<keyword evidence="3 5" id="KW-0238">DNA-binding</keyword>
<evidence type="ECO:0000256" key="2">
    <source>
        <dbReference type="ARBA" id="ARBA00023015"/>
    </source>
</evidence>
<gene>
    <name evidence="7" type="ORF">SAMN05421748_14226</name>
</gene>
<sequence length="890" mass="95473">MIKVRVFGGLRLWREGIEVEIGSIRIQTTLAVLLAARGATVGVAELVDTLWGDRPPASAENQIQRLIGQVRRLFEPDLPNREPGNWLLPVGEGYRLRQDARTSDLMAFFEMAGRQQFDQALTLAQERPFAGLPAGVLGLPAFTAIETARIEVAVQAADLPLLSTYAQSAPFHEPLQARLIRLLTAAGRRAEALAHFEAVRQRLSEELGADPGAELQAAHREALTDLRPIHLPPRVTAFSPRPELTAAVQAGRRAGLVVLSGMGGAGKTTLAVDWAHRIAADYPDGQLYLDLRGFAPAGRQLRPAEALTSLLISMGATPEGDGPDTLTGQFRSALADRRMIVLLDNARDSAQVRPLLPASPGSLVIVTSRNRMPSLVAREGAWPVYVGRLVHSAAKDMLHRRLGAPRLAAEPAATDKLVEICAGLPLALSIAAARIAVSPEESLADVVADLSAGHGLDALDTGEEHDSVRAAFSWSYRVLSEPAARLFRLLAVHPSADVSAETAASIAGADVRAALAELTVTSMLTPLGAGRYTAHDLLKVYAAELSDEGRPDAERRLVEHYLHSSRNAYLTFKLLPPADPGPPPPGVHPSRPVDMSGAHDWYRNERAAVQAVTDLALRRGWARAAALIMVHVRPMRSSQPRLSAELRDQAVRAVEAVAGLGDPELETLILREAAVQLRAHSTDRARDYLLRALAITQARGDLVGQAQILRNLAVAPITEGRGQVTYAERAVGAARRAGEPSVLVYALDMLARMLDDYDEPARAAAVAAEAFDLAGDAGLTDMRCLLAAARAWIALRLGDDEAASRMAAWALDHIDPADEVTTWTSSVILALASHNLGDTARARAEAERSRALVQGREDVFAEVIGDDYFVSYMARVDGVLAAEGTAIGSQ</sequence>
<dbReference type="SUPFAM" id="SSF52540">
    <property type="entry name" value="P-loop containing nucleoside triphosphate hydrolases"/>
    <property type="match status" value="1"/>
</dbReference>
<evidence type="ECO:0000256" key="4">
    <source>
        <dbReference type="ARBA" id="ARBA00023163"/>
    </source>
</evidence>
<comment type="similarity">
    <text evidence="1">Belongs to the AfsR/DnrI/RedD regulatory family.</text>
</comment>
<evidence type="ECO:0000256" key="3">
    <source>
        <dbReference type="ARBA" id="ARBA00023125"/>
    </source>
</evidence>
<dbReference type="GO" id="GO:0043531">
    <property type="term" value="F:ADP binding"/>
    <property type="evidence" value="ECO:0007669"/>
    <property type="project" value="InterPro"/>
</dbReference>
<dbReference type="Proteomes" id="UP000219612">
    <property type="component" value="Unassembled WGS sequence"/>
</dbReference>
<dbReference type="EMBL" id="OBDY01000042">
    <property type="protein sequence ID" value="SNY72283.1"/>
    <property type="molecule type" value="Genomic_DNA"/>
</dbReference>
<dbReference type="GO" id="GO:0006355">
    <property type="term" value="P:regulation of DNA-templated transcription"/>
    <property type="evidence" value="ECO:0007669"/>
    <property type="project" value="InterPro"/>
</dbReference>
<keyword evidence="8" id="KW-1185">Reference proteome</keyword>
<accession>A0A285KJ78</accession>
<dbReference type="Gene3D" id="1.25.40.10">
    <property type="entry name" value="Tetratricopeptide repeat domain"/>
    <property type="match status" value="1"/>
</dbReference>
<dbReference type="InterPro" id="IPR001867">
    <property type="entry name" value="OmpR/PhoB-type_DNA-bd"/>
</dbReference>